<dbReference type="EMBL" id="CP136894">
    <property type="protein sequence ID" value="WOL08094.1"/>
    <property type="molecule type" value="Genomic_DNA"/>
</dbReference>
<dbReference type="AlphaFoldDB" id="A0AAQ3KFV5"/>
<reference evidence="2 3" key="1">
    <citation type="submission" date="2023-10" db="EMBL/GenBank/DDBJ databases">
        <title>Chromosome-scale genome assembly provides insights into flower coloration mechanisms of Canna indica.</title>
        <authorList>
            <person name="Li C."/>
        </authorList>
    </citation>
    <scope>NUCLEOTIDE SEQUENCE [LARGE SCALE GENOMIC DNA]</scope>
    <source>
        <tissue evidence="2">Flower</tissue>
    </source>
</reference>
<evidence type="ECO:0000313" key="3">
    <source>
        <dbReference type="Proteomes" id="UP001327560"/>
    </source>
</evidence>
<dbReference type="Proteomes" id="UP001327560">
    <property type="component" value="Chromosome 5"/>
</dbReference>
<evidence type="ECO:0000256" key="1">
    <source>
        <dbReference type="SAM" id="MobiDB-lite"/>
    </source>
</evidence>
<sequence>MRTESNKFVASTTELGKSNLILENFAEKLVKEQHVVPLLMATPFLPPWLSNKANTHEPPSSSVTLALSPSVVPPASKPWELKEGHPAWMEHKKEAAWRRSKDGMDWGLPDWESRVAGRCRDGVAEWEWDCGEGVDAEWRIGDLGL</sequence>
<protein>
    <submittedName>
        <fullName evidence="2">Transcription factor AS1</fullName>
    </submittedName>
</protein>
<proteinExistence type="predicted"/>
<feature type="region of interest" description="Disordered" evidence="1">
    <location>
        <begin position="50"/>
        <end position="71"/>
    </location>
</feature>
<organism evidence="2 3">
    <name type="scientific">Canna indica</name>
    <name type="common">Indian-shot</name>
    <dbReference type="NCBI Taxonomy" id="4628"/>
    <lineage>
        <taxon>Eukaryota</taxon>
        <taxon>Viridiplantae</taxon>
        <taxon>Streptophyta</taxon>
        <taxon>Embryophyta</taxon>
        <taxon>Tracheophyta</taxon>
        <taxon>Spermatophyta</taxon>
        <taxon>Magnoliopsida</taxon>
        <taxon>Liliopsida</taxon>
        <taxon>Zingiberales</taxon>
        <taxon>Cannaceae</taxon>
        <taxon>Canna</taxon>
    </lineage>
</organism>
<keyword evidence="3" id="KW-1185">Reference proteome</keyword>
<evidence type="ECO:0000313" key="2">
    <source>
        <dbReference type="EMBL" id="WOL08094.1"/>
    </source>
</evidence>
<gene>
    <name evidence="2" type="ORF">Cni_G16846</name>
</gene>
<name>A0AAQ3KFV5_9LILI</name>
<accession>A0AAQ3KFV5</accession>
<feature type="compositionally biased region" description="Polar residues" evidence="1">
    <location>
        <begin position="51"/>
        <end position="67"/>
    </location>
</feature>